<keyword evidence="2 4" id="KW-0863">Zinc-finger</keyword>
<dbReference type="AlphaFoldDB" id="A0A8J5CQC7"/>
<dbReference type="Pfam" id="PF13920">
    <property type="entry name" value="zf-C3HC4_3"/>
    <property type="match status" value="1"/>
</dbReference>
<dbReference type="Gene3D" id="3.30.40.10">
    <property type="entry name" value="Zinc/RING finger domain, C3HC4 (zinc finger)"/>
    <property type="match status" value="1"/>
</dbReference>
<dbReference type="InterPro" id="IPR050784">
    <property type="entry name" value="IAP"/>
</dbReference>
<evidence type="ECO:0000259" key="6">
    <source>
        <dbReference type="PROSITE" id="PS50089"/>
    </source>
</evidence>
<organism evidence="7 8">
    <name type="scientific">Chionoecetes opilio</name>
    <name type="common">Atlantic snow crab</name>
    <name type="synonym">Cancer opilio</name>
    <dbReference type="NCBI Taxonomy" id="41210"/>
    <lineage>
        <taxon>Eukaryota</taxon>
        <taxon>Metazoa</taxon>
        <taxon>Ecdysozoa</taxon>
        <taxon>Arthropoda</taxon>
        <taxon>Crustacea</taxon>
        <taxon>Multicrustacea</taxon>
        <taxon>Malacostraca</taxon>
        <taxon>Eumalacostraca</taxon>
        <taxon>Eucarida</taxon>
        <taxon>Decapoda</taxon>
        <taxon>Pleocyemata</taxon>
        <taxon>Brachyura</taxon>
        <taxon>Eubrachyura</taxon>
        <taxon>Majoidea</taxon>
        <taxon>Majidae</taxon>
        <taxon>Chionoecetes</taxon>
    </lineage>
</organism>
<keyword evidence="8" id="KW-1185">Reference proteome</keyword>
<dbReference type="InterPro" id="IPR013083">
    <property type="entry name" value="Znf_RING/FYVE/PHD"/>
</dbReference>
<evidence type="ECO:0000256" key="5">
    <source>
        <dbReference type="SAM" id="Coils"/>
    </source>
</evidence>
<dbReference type="GO" id="GO:0008270">
    <property type="term" value="F:zinc ion binding"/>
    <property type="evidence" value="ECO:0007669"/>
    <property type="project" value="UniProtKB-KW"/>
</dbReference>
<dbReference type="GO" id="GO:0043066">
    <property type="term" value="P:negative regulation of apoptotic process"/>
    <property type="evidence" value="ECO:0007669"/>
    <property type="project" value="TreeGrafter"/>
</dbReference>
<dbReference type="PROSITE" id="PS01282">
    <property type="entry name" value="BIR_REPEAT_1"/>
    <property type="match status" value="1"/>
</dbReference>
<evidence type="ECO:0000256" key="4">
    <source>
        <dbReference type="PROSITE-ProRule" id="PRU00175"/>
    </source>
</evidence>
<dbReference type="OrthoDB" id="6381071at2759"/>
<dbReference type="Pfam" id="PF00653">
    <property type="entry name" value="BIR"/>
    <property type="match status" value="2"/>
</dbReference>
<dbReference type="Gene3D" id="1.10.1170.10">
    <property type="entry name" value="Inhibitor Of Apoptosis Protein (2mihbC-IAP-1), Chain A"/>
    <property type="match status" value="2"/>
</dbReference>
<dbReference type="InterPro" id="IPR001841">
    <property type="entry name" value="Znf_RING"/>
</dbReference>
<dbReference type="PANTHER" id="PTHR10044:SF139">
    <property type="entry name" value="DEATH-ASSOCIATED INHIBITOR OF APOPTOSIS 2"/>
    <property type="match status" value="1"/>
</dbReference>
<gene>
    <name evidence="7" type="primary">birc7-a</name>
    <name evidence="7" type="ORF">GWK47_055070</name>
</gene>
<dbReference type="EMBL" id="JACEEZ010018140">
    <property type="protein sequence ID" value="KAG0717151.1"/>
    <property type="molecule type" value="Genomic_DNA"/>
</dbReference>
<evidence type="ECO:0000256" key="1">
    <source>
        <dbReference type="ARBA" id="ARBA00006672"/>
    </source>
</evidence>
<evidence type="ECO:0000313" key="7">
    <source>
        <dbReference type="EMBL" id="KAG0717151.1"/>
    </source>
</evidence>
<reference evidence="7" key="1">
    <citation type="submission" date="2020-07" db="EMBL/GenBank/DDBJ databases">
        <title>The High-quality genome of the commercially important snow crab, Chionoecetes opilio.</title>
        <authorList>
            <person name="Jeong J.-H."/>
            <person name="Ryu S."/>
        </authorList>
    </citation>
    <scope>NUCLEOTIDE SEQUENCE</scope>
    <source>
        <strain evidence="7">MADBK_172401_WGS</strain>
        <tissue evidence="7">Digestive gland</tissue>
    </source>
</reference>
<dbReference type="SUPFAM" id="SSF57924">
    <property type="entry name" value="Inhibitor of apoptosis (IAP) repeat"/>
    <property type="match status" value="2"/>
</dbReference>
<dbReference type="GO" id="GO:0005634">
    <property type="term" value="C:nucleus"/>
    <property type="evidence" value="ECO:0007669"/>
    <property type="project" value="TreeGrafter"/>
</dbReference>
<comment type="similarity">
    <text evidence="1">Belongs to the IAP family.</text>
</comment>
<evidence type="ECO:0000313" key="8">
    <source>
        <dbReference type="Proteomes" id="UP000770661"/>
    </source>
</evidence>
<proteinExistence type="inferred from homology"/>
<feature type="coiled-coil region" evidence="5">
    <location>
        <begin position="357"/>
        <end position="384"/>
    </location>
</feature>
<dbReference type="PROSITE" id="PS50143">
    <property type="entry name" value="BIR_REPEAT_2"/>
    <property type="match status" value="2"/>
</dbReference>
<dbReference type="GO" id="GO:0031398">
    <property type="term" value="P:positive regulation of protein ubiquitination"/>
    <property type="evidence" value="ECO:0007669"/>
    <property type="project" value="TreeGrafter"/>
</dbReference>
<dbReference type="PROSITE" id="PS50089">
    <property type="entry name" value="ZF_RING_2"/>
    <property type="match status" value="1"/>
</dbReference>
<sequence length="434" mass="48940">MSDQMVNPHTKRTQPRPYELRRERRFHSLADVMFESVRRQTFTNWTLPYVDADQLARAGFFFLRTHDHVQCAFCRGVVGYWDPGDQPLEEHRRHFSACRFVSGMPTGNVPANHSADDTGRAYRLLEEYHHFRVSSTRPAPNKYHRDATQVDAGGHISYPQFITGDTRKPTFRNWPESVGVTPDSIVAAGFFYTGLSDMVQCFHCGGGLFGWREGDDPAADHAHYYPWCPFIRTVCDSPGGARPWGDNLPPAPVIRPIQLSTHEEDLLLAHPLAKRVVEMGLQPSSVKAGLKAKLEKTGRFCLEVTEALEVVFDYDESRRSAACIVAESSLVRDGVVAMEVAPVPAPQIAAVTEDARRDELKTRKQLLQQEVVDLQRLLEEEKNRLMCRICKSSPVEVVLQPCSHLHFCATCARPLDRCRTCDTAVRGTLRPIIG</sequence>
<dbReference type="PANTHER" id="PTHR10044">
    <property type="entry name" value="INHIBITOR OF APOPTOSIS"/>
    <property type="match status" value="1"/>
</dbReference>
<dbReference type="GO" id="GO:0005737">
    <property type="term" value="C:cytoplasm"/>
    <property type="evidence" value="ECO:0007669"/>
    <property type="project" value="TreeGrafter"/>
</dbReference>
<dbReference type="Proteomes" id="UP000770661">
    <property type="component" value="Unassembled WGS sequence"/>
</dbReference>
<feature type="domain" description="RING-type" evidence="6">
    <location>
        <begin position="387"/>
        <end position="422"/>
    </location>
</feature>
<accession>A0A8J5CQC7</accession>
<dbReference type="InterPro" id="IPR001370">
    <property type="entry name" value="BIR_rpt"/>
</dbReference>
<keyword evidence="3" id="KW-0862">Zinc</keyword>
<comment type="caution">
    <text evidence="7">The sequence shown here is derived from an EMBL/GenBank/DDBJ whole genome shotgun (WGS) entry which is preliminary data.</text>
</comment>
<dbReference type="GO" id="GO:0043027">
    <property type="term" value="F:cysteine-type endopeptidase inhibitor activity involved in apoptotic process"/>
    <property type="evidence" value="ECO:0007669"/>
    <property type="project" value="TreeGrafter"/>
</dbReference>
<dbReference type="GO" id="GO:0051726">
    <property type="term" value="P:regulation of cell cycle"/>
    <property type="evidence" value="ECO:0007669"/>
    <property type="project" value="TreeGrafter"/>
</dbReference>
<dbReference type="SMART" id="SM00238">
    <property type="entry name" value="BIR"/>
    <property type="match status" value="2"/>
</dbReference>
<name>A0A8J5CQC7_CHIOP</name>
<evidence type="ECO:0000256" key="3">
    <source>
        <dbReference type="ARBA" id="ARBA00022833"/>
    </source>
</evidence>
<evidence type="ECO:0000256" key="2">
    <source>
        <dbReference type="ARBA" id="ARBA00022771"/>
    </source>
</evidence>
<keyword evidence="5" id="KW-0175">Coiled coil</keyword>
<dbReference type="CDD" id="cd00022">
    <property type="entry name" value="BIR"/>
    <property type="match status" value="2"/>
</dbReference>
<dbReference type="GO" id="GO:0061630">
    <property type="term" value="F:ubiquitin protein ligase activity"/>
    <property type="evidence" value="ECO:0007669"/>
    <property type="project" value="TreeGrafter"/>
</dbReference>
<protein>
    <submittedName>
        <fullName evidence="7">Baculoviral IAP repeat-containing protein 7-A</fullName>
    </submittedName>
</protein>
<keyword evidence="2 4" id="KW-0479">Metal-binding</keyword>